<dbReference type="RefSeq" id="WP_252761805.1">
    <property type="nucleotide sequence ID" value="NZ_JAMXLY010000059.1"/>
</dbReference>
<evidence type="ECO:0000313" key="2">
    <source>
        <dbReference type="Proteomes" id="UP001204015"/>
    </source>
</evidence>
<sequence length="78" mass="8697">MITKFHVIHSQGNWKVTREGTYKASRVFADKKHAITYGKSIGGKCAGSVMYVHDKDGTVSHKIDFSQGKDKISVDGRR</sequence>
<dbReference type="Proteomes" id="UP001204015">
    <property type="component" value="Unassembled WGS sequence"/>
</dbReference>
<gene>
    <name evidence="1" type="ORF">NG821_11505</name>
</gene>
<dbReference type="EMBL" id="JAMXLY010000059">
    <property type="protein sequence ID" value="MCO6026452.1"/>
    <property type="molecule type" value="Genomic_DNA"/>
</dbReference>
<reference evidence="1 2" key="1">
    <citation type="submission" date="2022-06" db="EMBL/GenBank/DDBJ databases">
        <title>A taxonomic note on the genus Prevotella: Description of four novel genera and emended description of the genera Hallella and Xylanibacter.</title>
        <authorList>
            <person name="Hitch T.C.A."/>
        </authorList>
    </citation>
    <scope>NUCLEOTIDE SEQUENCE [LARGE SCALE GENOMIC DNA]</scope>
    <source>
        <strain evidence="1 2">DSM 100619</strain>
    </source>
</reference>
<dbReference type="InterPro" id="IPR018691">
    <property type="entry name" value="DUF2188"/>
</dbReference>
<organism evidence="1 2">
    <name type="scientific">Segatella cerevisiae</name>
    <dbReference type="NCBI Taxonomy" id="2053716"/>
    <lineage>
        <taxon>Bacteria</taxon>
        <taxon>Pseudomonadati</taxon>
        <taxon>Bacteroidota</taxon>
        <taxon>Bacteroidia</taxon>
        <taxon>Bacteroidales</taxon>
        <taxon>Prevotellaceae</taxon>
        <taxon>Segatella</taxon>
    </lineage>
</organism>
<keyword evidence="2" id="KW-1185">Reference proteome</keyword>
<protein>
    <submittedName>
        <fullName evidence="1">DUF2188 domain-containing protein</fullName>
    </submittedName>
</protein>
<name>A0ABT1BZE6_9BACT</name>
<dbReference type="Pfam" id="PF09954">
    <property type="entry name" value="DUF2188"/>
    <property type="match status" value="1"/>
</dbReference>
<evidence type="ECO:0000313" key="1">
    <source>
        <dbReference type="EMBL" id="MCO6026452.1"/>
    </source>
</evidence>
<accession>A0ABT1BZE6</accession>
<proteinExistence type="predicted"/>
<comment type="caution">
    <text evidence="1">The sequence shown here is derived from an EMBL/GenBank/DDBJ whole genome shotgun (WGS) entry which is preliminary data.</text>
</comment>